<evidence type="ECO:0000259" key="1">
    <source>
        <dbReference type="Pfam" id="PF01522"/>
    </source>
</evidence>
<gene>
    <name evidence="2" type="ORF">MAG551_02275</name>
</gene>
<evidence type="ECO:0000313" key="2">
    <source>
        <dbReference type="EMBL" id="MBS1259208.1"/>
    </source>
</evidence>
<dbReference type="EMBL" id="JAANXD010000085">
    <property type="protein sequence ID" value="MBS1259208.1"/>
    <property type="molecule type" value="Genomic_DNA"/>
</dbReference>
<comment type="caution">
    <text evidence="2">The sequence shown here is derived from an EMBL/GenBank/DDBJ whole genome shotgun (WGS) entry which is preliminary data.</text>
</comment>
<reference evidence="2" key="1">
    <citation type="journal article" date="2021" name="ISME J.">
        <title>Fine-scale metabolic discontinuity in a stratified prokaryote microbiome of a Red Sea deep halocline.</title>
        <authorList>
            <person name="Michoud G."/>
            <person name="Ngugi D.K."/>
            <person name="Barozzi A."/>
            <person name="Merlino G."/>
            <person name="Calleja M.L."/>
            <person name="Delgado-Huertas A."/>
            <person name="Moran X.A.G."/>
            <person name="Daffonchio D."/>
        </authorList>
    </citation>
    <scope>NUCLEOTIDE SEQUENCE</scope>
    <source>
        <strain evidence="2">SuakinDeep_MAG55_1</strain>
    </source>
</reference>
<evidence type="ECO:0000313" key="3">
    <source>
        <dbReference type="Proteomes" id="UP000722750"/>
    </source>
</evidence>
<dbReference type="GO" id="GO:0005975">
    <property type="term" value="P:carbohydrate metabolic process"/>
    <property type="evidence" value="ECO:0007669"/>
    <property type="project" value="InterPro"/>
</dbReference>
<dbReference type="GO" id="GO:0016810">
    <property type="term" value="F:hydrolase activity, acting on carbon-nitrogen (but not peptide) bonds"/>
    <property type="evidence" value="ECO:0007669"/>
    <property type="project" value="InterPro"/>
</dbReference>
<dbReference type="Gene3D" id="3.20.20.370">
    <property type="entry name" value="Glycoside hydrolase/deacetylase"/>
    <property type="match status" value="1"/>
</dbReference>
<proteinExistence type="predicted"/>
<dbReference type="Proteomes" id="UP000722750">
    <property type="component" value="Unassembled WGS sequence"/>
</dbReference>
<name>A0A941W4L4_9BACT</name>
<protein>
    <recommendedName>
        <fullName evidence="1">NodB homology domain-containing protein</fullName>
    </recommendedName>
</protein>
<sequence>MLYFSDLEDYLKEHSIMISEDEHRSFVSWDEINSMPALSSDGKDSRISFGSYTVNHSILTNEKTNVVENEICKSKEIIEKECDRNMIYILPVNLINLYGIKCKYPIAFSQNMEILEKV</sequence>
<feature type="domain" description="NodB homology" evidence="1">
    <location>
        <begin position="26"/>
        <end position="89"/>
    </location>
</feature>
<dbReference type="AlphaFoldDB" id="A0A941W4L4"/>
<accession>A0A941W4L4</accession>
<dbReference type="Pfam" id="PF01522">
    <property type="entry name" value="Polysacc_deac_1"/>
    <property type="match status" value="1"/>
</dbReference>
<dbReference type="InterPro" id="IPR002509">
    <property type="entry name" value="NODB_dom"/>
</dbReference>
<organism evidence="2 3">
    <name type="scientific">Candidatus Scalindua arabica</name>
    <dbReference type="NCBI Taxonomy" id="1127984"/>
    <lineage>
        <taxon>Bacteria</taxon>
        <taxon>Pseudomonadati</taxon>
        <taxon>Planctomycetota</taxon>
        <taxon>Candidatus Brocadiia</taxon>
        <taxon>Candidatus Brocadiales</taxon>
        <taxon>Candidatus Scalinduaceae</taxon>
        <taxon>Candidatus Scalindua</taxon>
    </lineage>
</organism>